<dbReference type="GO" id="GO:0003755">
    <property type="term" value="F:peptidyl-prolyl cis-trans isomerase activity"/>
    <property type="evidence" value="ECO:0007669"/>
    <property type="project" value="UniProtKB-EC"/>
</dbReference>
<dbReference type="InterPro" id="IPR001179">
    <property type="entry name" value="PPIase_FKBP_dom"/>
</dbReference>
<evidence type="ECO:0000256" key="4">
    <source>
        <dbReference type="RuleBase" id="RU003915"/>
    </source>
</evidence>
<evidence type="ECO:0000313" key="7">
    <source>
        <dbReference type="EMBL" id="MCW3486009.1"/>
    </source>
</evidence>
<dbReference type="Pfam" id="PF00254">
    <property type="entry name" value="FKBP_C"/>
    <property type="match status" value="1"/>
</dbReference>
<evidence type="ECO:0000256" key="1">
    <source>
        <dbReference type="ARBA" id="ARBA00000971"/>
    </source>
</evidence>
<reference evidence="7 8" key="1">
    <citation type="submission" date="2022-10" db="EMBL/GenBank/DDBJ databases">
        <title>Chitinophaga nivalis PC15 sp. nov., isolated from Pyeongchang county, South Korea.</title>
        <authorList>
            <person name="Trinh H.N."/>
        </authorList>
    </citation>
    <scope>NUCLEOTIDE SEQUENCE [LARGE SCALE GENOMIC DNA]</scope>
    <source>
        <strain evidence="7 8">PC14</strain>
    </source>
</reference>
<keyword evidence="5" id="KW-0732">Signal</keyword>
<keyword evidence="7" id="KW-0378">Hydrolase</keyword>
<dbReference type="Gene3D" id="3.10.50.40">
    <property type="match status" value="1"/>
</dbReference>
<dbReference type="Proteomes" id="UP001207742">
    <property type="component" value="Unassembled WGS sequence"/>
</dbReference>
<comment type="similarity">
    <text evidence="4">Belongs to the FKBP-type PPIase family.</text>
</comment>
<comment type="caution">
    <text evidence="7">The sequence shown here is derived from an EMBL/GenBank/DDBJ whole genome shotgun (WGS) entry which is preliminary data.</text>
</comment>
<keyword evidence="3 4" id="KW-0413">Isomerase</keyword>
<proteinExistence type="inferred from homology"/>
<gene>
    <name evidence="7" type="ORF">OL497_19050</name>
</gene>
<organism evidence="7 8">
    <name type="scientific">Chitinophaga nivalis</name>
    <dbReference type="NCBI Taxonomy" id="2991709"/>
    <lineage>
        <taxon>Bacteria</taxon>
        <taxon>Pseudomonadati</taxon>
        <taxon>Bacteroidota</taxon>
        <taxon>Chitinophagia</taxon>
        <taxon>Chitinophagales</taxon>
        <taxon>Chitinophagaceae</taxon>
        <taxon>Chitinophaga</taxon>
    </lineage>
</organism>
<dbReference type="EC" id="5.2.1.8" evidence="4"/>
<dbReference type="GO" id="GO:0016787">
    <property type="term" value="F:hydrolase activity"/>
    <property type="evidence" value="ECO:0007669"/>
    <property type="project" value="UniProtKB-KW"/>
</dbReference>
<dbReference type="PROSITE" id="PS51257">
    <property type="entry name" value="PROKAR_LIPOPROTEIN"/>
    <property type="match status" value="1"/>
</dbReference>
<sequence>MRKVFLLGCLLALVFVACNKKDNPEPPYDPYPQYQQDSTNIQAYLKANNITALQDSFGIFYKIVKRGEIKDTVRRTSNVTVGYKGYLLNKTQFDGKDTASFELPRLIPAWQIALPRIGKGGEIHIYVPSFYGYGTRATGSIPANSPLVFEIKLHDFTPAK</sequence>
<feature type="domain" description="PPIase FKBP-type" evidence="6">
    <location>
        <begin position="76"/>
        <end position="157"/>
    </location>
</feature>
<dbReference type="EMBL" id="JAPDNS010000002">
    <property type="protein sequence ID" value="MCW3486009.1"/>
    <property type="molecule type" value="Genomic_DNA"/>
</dbReference>
<name>A0ABT3IQL6_9BACT</name>
<evidence type="ECO:0000256" key="5">
    <source>
        <dbReference type="SAM" id="SignalP"/>
    </source>
</evidence>
<dbReference type="RefSeq" id="WP_264732825.1">
    <property type="nucleotide sequence ID" value="NZ_JAPDNR010000001.1"/>
</dbReference>
<feature type="chain" id="PRO_5045681777" description="Peptidyl-prolyl cis-trans isomerase" evidence="5">
    <location>
        <begin position="21"/>
        <end position="160"/>
    </location>
</feature>
<feature type="signal peptide" evidence="5">
    <location>
        <begin position="1"/>
        <end position="20"/>
    </location>
</feature>
<evidence type="ECO:0000256" key="3">
    <source>
        <dbReference type="PROSITE-ProRule" id="PRU00277"/>
    </source>
</evidence>
<keyword evidence="8" id="KW-1185">Reference proteome</keyword>
<evidence type="ECO:0000256" key="2">
    <source>
        <dbReference type="ARBA" id="ARBA00023110"/>
    </source>
</evidence>
<evidence type="ECO:0000259" key="6">
    <source>
        <dbReference type="PROSITE" id="PS50059"/>
    </source>
</evidence>
<evidence type="ECO:0000313" key="8">
    <source>
        <dbReference type="Proteomes" id="UP001207742"/>
    </source>
</evidence>
<accession>A0ABT3IQL6</accession>
<keyword evidence="2 3" id="KW-0697">Rotamase</keyword>
<dbReference type="SUPFAM" id="SSF54534">
    <property type="entry name" value="FKBP-like"/>
    <property type="match status" value="1"/>
</dbReference>
<dbReference type="InterPro" id="IPR046357">
    <property type="entry name" value="PPIase_dom_sf"/>
</dbReference>
<protein>
    <recommendedName>
        <fullName evidence="4">Peptidyl-prolyl cis-trans isomerase</fullName>
        <ecNumber evidence="4">5.2.1.8</ecNumber>
    </recommendedName>
</protein>
<dbReference type="PROSITE" id="PS50059">
    <property type="entry name" value="FKBP_PPIASE"/>
    <property type="match status" value="1"/>
</dbReference>
<comment type="catalytic activity">
    <reaction evidence="1 3 4">
        <text>[protein]-peptidylproline (omega=180) = [protein]-peptidylproline (omega=0)</text>
        <dbReference type="Rhea" id="RHEA:16237"/>
        <dbReference type="Rhea" id="RHEA-COMP:10747"/>
        <dbReference type="Rhea" id="RHEA-COMP:10748"/>
        <dbReference type="ChEBI" id="CHEBI:83833"/>
        <dbReference type="ChEBI" id="CHEBI:83834"/>
        <dbReference type="EC" id="5.2.1.8"/>
    </reaction>
</comment>